<protein>
    <submittedName>
        <fullName evidence="2">Uncharacterized protein</fullName>
    </submittedName>
</protein>
<comment type="caution">
    <text evidence="2">The sequence shown here is derived from an EMBL/GenBank/DDBJ whole genome shotgun (WGS) entry which is preliminary data.</text>
</comment>
<name>A0A0M2JX88_9MYCO</name>
<reference evidence="2 3" key="1">
    <citation type="journal article" date="2015" name="Genome Announc.">
        <title>Draft Genome Sequence of Mycobacterium obuense Strain UC1, Isolated from Patient Sputum.</title>
        <authorList>
            <person name="Greninger A.L."/>
            <person name="Cunningham G."/>
            <person name="Hsu E.D."/>
            <person name="Yu J.M."/>
            <person name="Chiu C.Y."/>
            <person name="Miller S."/>
        </authorList>
    </citation>
    <scope>NUCLEOTIDE SEQUENCE [LARGE SCALE GENOMIC DNA]</scope>
    <source>
        <strain evidence="2 3">UC1</strain>
    </source>
</reference>
<keyword evidence="1" id="KW-0732">Signal</keyword>
<gene>
    <name evidence="2" type="ORF">WN67_24075</name>
</gene>
<feature type="chain" id="PRO_5005635292" evidence="1">
    <location>
        <begin position="29"/>
        <end position="308"/>
    </location>
</feature>
<organism evidence="2 3">
    <name type="scientific">Mycolicibacterium obuense</name>
    <dbReference type="NCBI Taxonomy" id="1807"/>
    <lineage>
        <taxon>Bacteria</taxon>
        <taxon>Bacillati</taxon>
        <taxon>Actinomycetota</taxon>
        <taxon>Actinomycetes</taxon>
        <taxon>Mycobacteriales</taxon>
        <taxon>Mycobacteriaceae</taxon>
        <taxon>Mycolicibacterium</taxon>
    </lineage>
</organism>
<keyword evidence="3" id="KW-1185">Reference proteome</keyword>
<evidence type="ECO:0000313" key="2">
    <source>
        <dbReference type="EMBL" id="KKE99447.1"/>
    </source>
</evidence>
<dbReference type="EMBL" id="LAUZ02000009">
    <property type="protein sequence ID" value="KKE99447.1"/>
    <property type="molecule type" value="Genomic_DNA"/>
</dbReference>
<evidence type="ECO:0000256" key="1">
    <source>
        <dbReference type="SAM" id="SignalP"/>
    </source>
</evidence>
<dbReference type="STRING" id="1807.MOBUDSM44075_03233"/>
<sequence>MRRSSLGRVGVAAAAMSIGVVSPLVANAATPTKPTAGNLSISINGELKHQEGSATATTVGTNSWALAVGEGAQAIVKTDTSRAEAIGDETTVVLDGAGNAARATGEQATVIINGNDNALSSNGDYSYLTVTGNGNSAGIDSQGFHMTLTGNSNIVSVTGYNLRQFVWTFNDRRICWGPGCTSSSSAAMRDRADFPVTLVGSDQRIRLFGNGVDAALDCTGDACNGGRGGLIWGNGGAGANGGSGGSAGLFGTGGAGADATATTAAGDGGLGGSIAGRGGNGGKANAEFTTAGNGGDAGAFGNGGRGGA</sequence>
<feature type="signal peptide" evidence="1">
    <location>
        <begin position="1"/>
        <end position="28"/>
    </location>
</feature>
<dbReference type="Proteomes" id="UP000034150">
    <property type="component" value="Unassembled WGS sequence"/>
</dbReference>
<accession>A0A0M2JX88</accession>
<evidence type="ECO:0000313" key="3">
    <source>
        <dbReference type="Proteomes" id="UP000034150"/>
    </source>
</evidence>
<feature type="non-terminal residue" evidence="2">
    <location>
        <position position="308"/>
    </location>
</feature>
<dbReference type="AlphaFoldDB" id="A0A0M2JX88"/>
<proteinExistence type="predicted"/>
<dbReference type="PATRIC" id="fig|1807.13.peg.1281"/>